<accession>A0A9P0HVC5</accession>
<protein>
    <submittedName>
        <fullName evidence="2">Uncharacterized protein</fullName>
    </submittedName>
</protein>
<name>A0A9P0HVC5_SPOLI</name>
<gene>
    <name evidence="2" type="ORF">SPLIT_LOCUS1400</name>
</gene>
<feature type="compositionally biased region" description="Basic and acidic residues" evidence="1">
    <location>
        <begin position="189"/>
        <end position="203"/>
    </location>
</feature>
<feature type="region of interest" description="Disordered" evidence="1">
    <location>
        <begin position="189"/>
        <end position="218"/>
    </location>
</feature>
<dbReference type="Proteomes" id="UP001153321">
    <property type="component" value="Chromosome 12"/>
</dbReference>
<evidence type="ECO:0000313" key="2">
    <source>
        <dbReference type="EMBL" id="CAH1636038.1"/>
    </source>
</evidence>
<keyword evidence="3" id="KW-1185">Reference proteome</keyword>
<evidence type="ECO:0000313" key="3">
    <source>
        <dbReference type="Proteomes" id="UP001153321"/>
    </source>
</evidence>
<evidence type="ECO:0000256" key="1">
    <source>
        <dbReference type="SAM" id="MobiDB-lite"/>
    </source>
</evidence>
<sequence>MRVKSQVDNSLNDIAFNVVKNLLAIVVSRQEPENRCLDCYNGCSSRQRERCGGIPGEWCGVRGSYWRAVCQTGCRGGVRCSVSDRSGVACSDHGSSSDWSSCETSWRRHNGSCSYQRFFAHHRVETVHGVSCVVNYSASAIRVHQRVLTLHQVSIALLALTLVVSGERVSHVVSEIVLWEGVELLKPGSDRGSSDDGLRDKRSSHSWNHTGAGHSHHACEDDELKGHFC</sequence>
<reference evidence="2" key="1">
    <citation type="submission" date="2022-02" db="EMBL/GenBank/DDBJ databases">
        <authorList>
            <person name="King R."/>
        </authorList>
    </citation>
    <scope>NUCLEOTIDE SEQUENCE</scope>
</reference>
<dbReference type="AlphaFoldDB" id="A0A9P0HVC5"/>
<proteinExistence type="predicted"/>
<organism evidence="2 3">
    <name type="scientific">Spodoptera littoralis</name>
    <name type="common">Egyptian cotton leafworm</name>
    <dbReference type="NCBI Taxonomy" id="7109"/>
    <lineage>
        <taxon>Eukaryota</taxon>
        <taxon>Metazoa</taxon>
        <taxon>Ecdysozoa</taxon>
        <taxon>Arthropoda</taxon>
        <taxon>Hexapoda</taxon>
        <taxon>Insecta</taxon>
        <taxon>Pterygota</taxon>
        <taxon>Neoptera</taxon>
        <taxon>Endopterygota</taxon>
        <taxon>Lepidoptera</taxon>
        <taxon>Glossata</taxon>
        <taxon>Ditrysia</taxon>
        <taxon>Noctuoidea</taxon>
        <taxon>Noctuidae</taxon>
        <taxon>Amphipyrinae</taxon>
        <taxon>Spodoptera</taxon>
    </lineage>
</organism>
<dbReference type="EMBL" id="LR824543">
    <property type="protein sequence ID" value="CAH1636038.1"/>
    <property type="molecule type" value="Genomic_DNA"/>
</dbReference>